<name>A0ABP1G2N6_9CHLO</name>
<keyword evidence="2" id="KW-1185">Reference proteome</keyword>
<evidence type="ECO:0000313" key="2">
    <source>
        <dbReference type="Proteomes" id="UP001497392"/>
    </source>
</evidence>
<accession>A0ABP1G2N6</accession>
<protein>
    <submittedName>
        <fullName evidence="1">G7454 protein</fullName>
    </submittedName>
</protein>
<gene>
    <name evidence="1" type="primary">g7454</name>
    <name evidence="1" type="ORF">VP750_LOCUS6381</name>
</gene>
<comment type="caution">
    <text evidence="1">The sequence shown here is derived from an EMBL/GenBank/DDBJ whole genome shotgun (WGS) entry which is preliminary data.</text>
</comment>
<proteinExistence type="predicted"/>
<evidence type="ECO:0000313" key="1">
    <source>
        <dbReference type="EMBL" id="CAL5224722.1"/>
    </source>
</evidence>
<dbReference type="Proteomes" id="UP001497392">
    <property type="component" value="Unassembled WGS sequence"/>
</dbReference>
<dbReference type="EMBL" id="CAXHTA020000011">
    <property type="protein sequence ID" value="CAL5224722.1"/>
    <property type="molecule type" value="Genomic_DNA"/>
</dbReference>
<reference evidence="1 2" key="1">
    <citation type="submission" date="2024-06" db="EMBL/GenBank/DDBJ databases">
        <authorList>
            <person name="Kraege A."/>
            <person name="Thomma B."/>
        </authorList>
    </citation>
    <scope>NUCLEOTIDE SEQUENCE [LARGE SCALE GENOMIC DNA]</scope>
</reference>
<sequence length="267" mass="29258">MSGPVVSAKGFFVGQDLARHNNRGAGTSKVGGRVDVTKDINEIRLTGSITDATARDYEAAPWVRDLIVTAEKRLNANSTGMVGYDFGAQSAFVSVGADTDVSGKEVQASATWFQRGQQVRTQASARLDHRATIWGTHTFHDESLLSNSTYVNLRERQGFIIHPFTVPISTSAAQLSVEHEGFLVEPAFDFKQRAGYISVAKDHRNKYALRGSYAFREETALFEVGYKNHSLFDRNPLIKGYVKAPLSGRNGVGALSVGMIVDHTFEI</sequence>
<organism evidence="1 2">
    <name type="scientific">Coccomyxa viridis</name>
    <dbReference type="NCBI Taxonomy" id="1274662"/>
    <lineage>
        <taxon>Eukaryota</taxon>
        <taxon>Viridiplantae</taxon>
        <taxon>Chlorophyta</taxon>
        <taxon>core chlorophytes</taxon>
        <taxon>Trebouxiophyceae</taxon>
        <taxon>Trebouxiophyceae incertae sedis</taxon>
        <taxon>Coccomyxaceae</taxon>
        <taxon>Coccomyxa</taxon>
    </lineage>
</organism>